<keyword evidence="3" id="KW-1185">Reference proteome</keyword>
<dbReference type="RefSeq" id="WP_183599351.1">
    <property type="nucleotide sequence ID" value="NZ_JACHXK010000003.1"/>
</dbReference>
<comment type="caution">
    <text evidence="2">The sequence shown here is derived from an EMBL/GenBank/DDBJ whole genome shotgun (WGS) entry which is preliminary data.</text>
</comment>
<dbReference type="AlphaFoldDB" id="A0A7W5AWN6"/>
<keyword evidence="1" id="KW-0472">Membrane</keyword>
<dbReference type="Gene3D" id="3.30.530.20">
    <property type="match status" value="1"/>
</dbReference>
<evidence type="ECO:0008006" key="4">
    <source>
        <dbReference type="Google" id="ProtNLM"/>
    </source>
</evidence>
<dbReference type="InterPro" id="IPR023393">
    <property type="entry name" value="START-like_dom_sf"/>
</dbReference>
<accession>A0A7W5AWN6</accession>
<keyword evidence="1" id="KW-1133">Transmembrane helix</keyword>
<dbReference type="SUPFAM" id="SSF55961">
    <property type="entry name" value="Bet v1-like"/>
    <property type="match status" value="1"/>
</dbReference>
<reference evidence="2 3" key="1">
    <citation type="submission" date="2020-08" db="EMBL/GenBank/DDBJ databases">
        <title>Genomic Encyclopedia of Type Strains, Phase III (KMG-III): the genomes of soil and plant-associated and newly described type strains.</title>
        <authorList>
            <person name="Whitman W."/>
        </authorList>
    </citation>
    <scope>NUCLEOTIDE SEQUENCE [LARGE SCALE GENOMIC DNA]</scope>
    <source>
        <strain evidence="2 3">CECT 5862</strain>
    </source>
</reference>
<dbReference type="Proteomes" id="UP000570361">
    <property type="component" value="Unassembled WGS sequence"/>
</dbReference>
<organism evidence="2 3">
    <name type="scientific">Paenibacillus phyllosphaerae</name>
    <dbReference type="NCBI Taxonomy" id="274593"/>
    <lineage>
        <taxon>Bacteria</taxon>
        <taxon>Bacillati</taxon>
        <taxon>Bacillota</taxon>
        <taxon>Bacilli</taxon>
        <taxon>Bacillales</taxon>
        <taxon>Paenibacillaceae</taxon>
        <taxon>Paenibacillus</taxon>
    </lineage>
</organism>
<gene>
    <name evidence="2" type="ORF">FHS18_001932</name>
</gene>
<protein>
    <recommendedName>
        <fullName evidence="4">Ligand-binding SRPBCC domain-containing protein</fullName>
    </recommendedName>
</protein>
<proteinExistence type="predicted"/>
<sequence length="145" mass="17350">MKSKMKANPAVLWGWLGDPAVFRKVTAPVMEFRSEHPESFPDRWQEGRSYQMNMYLFGIVPLGYHTIHFRSIDDGNRQFQTMESGRFIRHWEHTMRVRVNGQGDTYFEDELVIRSGALTIFIYVGAYLFFLYRHWRIRNLLRRIG</sequence>
<evidence type="ECO:0000256" key="1">
    <source>
        <dbReference type="SAM" id="Phobius"/>
    </source>
</evidence>
<feature type="transmembrane region" description="Helical" evidence="1">
    <location>
        <begin position="111"/>
        <end position="132"/>
    </location>
</feature>
<keyword evidence="1" id="KW-0812">Transmembrane</keyword>
<name>A0A7W5AWN6_9BACL</name>
<evidence type="ECO:0000313" key="3">
    <source>
        <dbReference type="Proteomes" id="UP000570361"/>
    </source>
</evidence>
<dbReference type="EMBL" id="JACHXK010000003">
    <property type="protein sequence ID" value="MBB3109869.1"/>
    <property type="molecule type" value="Genomic_DNA"/>
</dbReference>
<evidence type="ECO:0000313" key="2">
    <source>
        <dbReference type="EMBL" id="MBB3109869.1"/>
    </source>
</evidence>